<dbReference type="InterPro" id="IPR011990">
    <property type="entry name" value="TPR-like_helical_dom_sf"/>
</dbReference>
<feature type="compositionally biased region" description="Polar residues" evidence="2">
    <location>
        <begin position="1"/>
        <end position="18"/>
    </location>
</feature>
<feature type="region of interest" description="Disordered" evidence="2">
    <location>
        <begin position="1"/>
        <end position="42"/>
    </location>
</feature>
<keyword evidence="1" id="KW-0802">TPR repeat</keyword>
<dbReference type="Gramene" id="AET4Gv20788300.4">
    <property type="protein sequence ID" value="AET4Gv20788300.4"/>
    <property type="gene ID" value="AET4Gv20788300"/>
</dbReference>
<keyword evidence="4" id="KW-1185">Reference proteome</keyword>
<dbReference type="PANTHER" id="PTHR44102">
    <property type="entry name" value="PROTEIN NPG1"/>
    <property type="match status" value="1"/>
</dbReference>
<reference evidence="4" key="2">
    <citation type="journal article" date="2017" name="Nat. Plants">
        <title>The Aegilops tauschii genome reveals multiple impacts of transposons.</title>
        <authorList>
            <person name="Zhao G."/>
            <person name="Zou C."/>
            <person name="Li K."/>
            <person name="Wang K."/>
            <person name="Li T."/>
            <person name="Gao L."/>
            <person name="Zhang X."/>
            <person name="Wang H."/>
            <person name="Yang Z."/>
            <person name="Liu X."/>
            <person name="Jiang W."/>
            <person name="Mao L."/>
            <person name="Kong X."/>
            <person name="Jiao Y."/>
            <person name="Jia J."/>
        </authorList>
    </citation>
    <scope>NUCLEOTIDE SEQUENCE [LARGE SCALE GENOMIC DNA]</scope>
    <source>
        <strain evidence="4">cv. AL8/78</strain>
    </source>
</reference>
<reference evidence="3" key="4">
    <citation type="submission" date="2019-03" db="UniProtKB">
        <authorList>
            <consortium name="EnsemblPlants"/>
        </authorList>
    </citation>
    <scope>IDENTIFICATION</scope>
</reference>
<sequence>SSVNSRPVETAAQHQQQPGSTTSTGKQISSGQQQGGSISREITRSLPRGVSWICLRRRNPERPIRVSIESPAPSLPRSSPDPVARCGSNSARIGVLGDRFGGGTGFLIGWPSCLCGEAPSAGNRAFLVRPRKDRGRSRSVFRRMAMQCLCSGEQANLVDELNPSNGEIELYAKNDGLREAELSLQEGGSLNYEEARALLAKVEYQQGHVEEALRVLDGINTAELIPLVKMSISRLARADPHSSYPPMSLHTVNLVMETIYLKTIALRDLGKLKEAAQECSTILDVIESALPKGLPANFGDGSNLNATIRSAVELLPELWKLADFPPEALSSYRRALLSSWNLDAKAIGRIQKEFAIFLLYSGCEACTPPLRSQLDGSFVPQNNLEEAILLLMILLMKFNLKRLERDPTVMHHLTFALSISGRLKPLAGQFEKLLPGVLHSREWLYNVALCYLAEEDDLAALNLLKMILRFGEDSSCLKELLLTSKICSENGAHAEEGASYARRALASLDGGCDQLEVVADLLLGISLSRQARYAPSGTERASQQREALKVLGVAEKKMQDKDFRVLYNLSLENAEQRKLDVAALYAKKLLKLENGSELRSWLLVARITSAQKRFEDAESIVNAALDQTAKWCQGDLLQTKAKIQAANGQFKKAVETYTQLLAVIQLRKKSFNSGNFVLQGSKDDGSMETEAWYNLALLYLSLSQWRDTELCISKIKAISAYSPLAYHATGKLLEARGFLKEALGAYSKALDLDPKHVPSLISAAVALRQLGGRPLPAARCLLSDALRLDRTNHVAWFNLGLTYEDEGGSSSAALEAAECFQAAALLEETAPAEPFR</sequence>
<dbReference type="SUPFAM" id="SSF48452">
    <property type="entry name" value="TPR-like"/>
    <property type="match status" value="2"/>
</dbReference>
<feature type="repeat" description="TPR" evidence="1">
    <location>
        <begin position="723"/>
        <end position="756"/>
    </location>
</feature>
<dbReference type="PANTHER" id="PTHR44102:SF10">
    <property type="match status" value="1"/>
</dbReference>
<organism evidence="3 4">
    <name type="scientific">Aegilops tauschii subsp. strangulata</name>
    <name type="common">Goatgrass</name>
    <dbReference type="NCBI Taxonomy" id="200361"/>
    <lineage>
        <taxon>Eukaryota</taxon>
        <taxon>Viridiplantae</taxon>
        <taxon>Streptophyta</taxon>
        <taxon>Embryophyta</taxon>
        <taxon>Tracheophyta</taxon>
        <taxon>Spermatophyta</taxon>
        <taxon>Magnoliopsida</taxon>
        <taxon>Liliopsida</taxon>
        <taxon>Poales</taxon>
        <taxon>Poaceae</taxon>
        <taxon>BOP clade</taxon>
        <taxon>Pooideae</taxon>
        <taxon>Triticodae</taxon>
        <taxon>Triticeae</taxon>
        <taxon>Triticinae</taxon>
        <taxon>Aegilops</taxon>
    </lineage>
</organism>
<evidence type="ECO:0000313" key="4">
    <source>
        <dbReference type="Proteomes" id="UP000015105"/>
    </source>
</evidence>
<dbReference type="AlphaFoldDB" id="A0A453J4M6"/>
<evidence type="ECO:0000256" key="1">
    <source>
        <dbReference type="PROSITE-ProRule" id="PRU00339"/>
    </source>
</evidence>
<evidence type="ECO:0000313" key="3">
    <source>
        <dbReference type="EnsemblPlants" id="AET4Gv20788300.4"/>
    </source>
</evidence>
<dbReference type="EnsemblPlants" id="AET4Gv20788300.4">
    <property type="protein sequence ID" value="AET4Gv20788300.4"/>
    <property type="gene ID" value="AET4Gv20788300"/>
</dbReference>
<dbReference type="Proteomes" id="UP000015105">
    <property type="component" value="Chromosome 4D"/>
</dbReference>
<evidence type="ECO:0000256" key="2">
    <source>
        <dbReference type="SAM" id="MobiDB-lite"/>
    </source>
</evidence>
<dbReference type="Gene3D" id="1.25.40.10">
    <property type="entry name" value="Tetratricopeptide repeat domain"/>
    <property type="match status" value="2"/>
</dbReference>
<dbReference type="InterPro" id="IPR019734">
    <property type="entry name" value="TPR_rpt"/>
</dbReference>
<reference evidence="3" key="5">
    <citation type="journal article" date="2021" name="G3 (Bethesda)">
        <title>Aegilops tauschii genome assembly Aet v5.0 features greater sequence contiguity and improved annotation.</title>
        <authorList>
            <person name="Wang L."/>
            <person name="Zhu T."/>
            <person name="Rodriguez J.C."/>
            <person name="Deal K.R."/>
            <person name="Dubcovsky J."/>
            <person name="McGuire P.E."/>
            <person name="Lux T."/>
            <person name="Spannagl M."/>
            <person name="Mayer K.F.X."/>
            <person name="Baldrich P."/>
            <person name="Meyers B.C."/>
            <person name="Huo N."/>
            <person name="Gu Y.Q."/>
            <person name="Zhou H."/>
            <person name="Devos K.M."/>
            <person name="Bennetzen J.L."/>
            <person name="Unver T."/>
            <person name="Budak H."/>
            <person name="Gulick P.J."/>
            <person name="Galiba G."/>
            <person name="Kalapos B."/>
            <person name="Nelson D.R."/>
            <person name="Li P."/>
            <person name="You F.M."/>
            <person name="Luo M.C."/>
            <person name="Dvorak J."/>
        </authorList>
    </citation>
    <scope>NUCLEOTIDE SEQUENCE [LARGE SCALE GENOMIC DNA]</scope>
    <source>
        <strain evidence="3">cv. AL8/78</strain>
    </source>
</reference>
<protein>
    <submittedName>
        <fullName evidence="3">Uncharacterized protein</fullName>
    </submittedName>
</protein>
<dbReference type="PROSITE" id="PS50005">
    <property type="entry name" value="TPR"/>
    <property type="match status" value="1"/>
</dbReference>
<dbReference type="SMART" id="SM00028">
    <property type="entry name" value="TPR"/>
    <property type="match status" value="7"/>
</dbReference>
<feature type="compositionally biased region" description="Low complexity" evidence="2">
    <location>
        <begin position="19"/>
        <end position="39"/>
    </location>
</feature>
<reference evidence="4" key="1">
    <citation type="journal article" date="2014" name="Science">
        <title>Ancient hybridizations among the ancestral genomes of bread wheat.</title>
        <authorList>
            <consortium name="International Wheat Genome Sequencing Consortium,"/>
            <person name="Marcussen T."/>
            <person name="Sandve S.R."/>
            <person name="Heier L."/>
            <person name="Spannagl M."/>
            <person name="Pfeifer M."/>
            <person name="Jakobsen K.S."/>
            <person name="Wulff B.B."/>
            <person name="Steuernagel B."/>
            <person name="Mayer K.F."/>
            <person name="Olsen O.A."/>
        </authorList>
    </citation>
    <scope>NUCLEOTIDE SEQUENCE [LARGE SCALE GENOMIC DNA]</scope>
    <source>
        <strain evidence="4">cv. AL8/78</strain>
    </source>
</reference>
<proteinExistence type="predicted"/>
<reference evidence="3" key="3">
    <citation type="journal article" date="2017" name="Nature">
        <title>Genome sequence of the progenitor of the wheat D genome Aegilops tauschii.</title>
        <authorList>
            <person name="Luo M.C."/>
            <person name="Gu Y.Q."/>
            <person name="Puiu D."/>
            <person name="Wang H."/>
            <person name="Twardziok S.O."/>
            <person name="Deal K.R."/>
            <person name="Huo N."/>
            <person name="Zhu T."/>
            <person name="Wang L."/>
            <person name="Wang Y."/>
            <person name="McGuire P.E."/>
            <person name="Liu S."/>
            <person name="Long H."/>
            <person name="Ramasamy R.K."/>
            <person name="Rodriguez J.C."/>
            <person name="Van S.L."/>
            <person name="Yuan L."/>
            <person name="Wang Z."/>
            <person name="Xia Z."/>
            <person name="Xiao L."/>
            <person name="Anderson O.D."/>
            <person name="Ouyang S."/>
            <person name="Liang Y."/>
            <person name="Zimin A.V."/>
            <person name="Pertea G."/>
            <person name="Qi P."/>
            <person name="Bennetzen J.L."/>
            <person name="Dai X."/>
            <person name="Dawson M.W."/>
            <person name="Muller H.G."/>
            <person name="Kugler K."/>
            <person name="Rivarola-Duarte L."/>
            <person name="Spannagl M."/>
            <person name="Mayer K.F.X."/>
            <person name="Lu F.H."/>
            <person name="Bevan M.W."/>
            <person name="Leroy P."/>
            <person name="Li P."/>
            <person name="You F.M."/>
            <person name="Sun Q."/>
            <person name="Liu Z."/>
            <person name="Lyons E."/>
            <person name="Wicker T."/>
            <person name="Salzberg S.L."/>
            <person name="Devos K.M."/>
            <person name="Dvorak J."/>
        </authorList>
    </citation>
    <scope>NUCLEOTIDE SEQUENCE [LARGE SCALE GENOMIC DNA]</scope>
    <source>
        <strain evidence="3">cv. AL8/78</strain>
    </source>
</reference>
<name>A0A453J4M6_AEGTS</name>
<dbReference type="InterPro" id="IPR043376">
    <property type="entry name" value="NPG1-like"/>
</dbReference>
<accession>A0A453J4M6</accession>
<dbReference type="STRING" id="200361.A0A453J4M6"/>